<comment type="PTM">
    <text evidence="18">Binds 2 heme c groups covalently per subunit.</text>
</comment>
<evidence type="ECO:0000256" key="18">
    <source>
        <dbReference type="PIRSR" id="PIRSR000007-50"/>
    </source>
</evidence>
<keyword evidence="5 17" id="KW-1003">Cell membrane</keyword>
<keyword evidence="14 17" id="KW-0408">Iron</keyword>
<dbReference type="GO" id="GO:0016829">
    <property type="term" value="F:lyase activity"/>
    <property type="evidence" value="ECO:0007669"/>
    <property type="project" value="UniProtKB-KW"/>
</dbReference>
<evidence type="ECO:0000256" key="10">
    <source>
        <dbReference type="ARBA" id="ARBA00022737"/>
    </source>
</evidence>
<dbReference type="InterPro" id="IPR050597">
    <property type="entry name" value="Cytochrome_c_Oxidase_Subunit"/>
</dbReference>
<comment type="subunit">
    <text evidence="17">The cytochrome bc1 complex is composed of a cytochrome b (QcrB), the Rieske iron-sulfur protein (QcrA) and a diheme cytochrome c (QcrC) subunit.</text>
</comment>
<keyword evidence="6 17" id="KW-0349">Heme</keyword>
<proteinExistence type="predicted"/>
<dbReference type="PROSITE" id="PS51007">
    <property type="entry name" value="CYTC"/>
    <property type="match status" value="2"/>
</dbReference>
<dbReference type="GO" id="GO:0020037">
    <property type="term" value="F:heme binding"/>
    <property type="evidence" value="ECO:0007669"/>
    <property type="project" value="UniProtKB-UniRule"/>
</dbReference>
<evidence type="ECO:0000256" key="5">
    <source>
        <dbReference type="ARBA" id="ARBA00022475"/>
    </source>
</evidence>
<keyword evidence="21" id="KW-0456">Lyase</keyword>
<evidence type="ECO:0000256" key="6">
    <source>
        <dbReference type="ARBA" id="ARBA00022617"/>
    </source>
</evidence>
<evidence type="ECO:0000256" key="3">
    <source>
        <dbReference type="ARBA" id="ARBA00017819"/>
    </source>
</evidence>
<dbReference type="OrthoDB" id="9811281at2"/>
<evidence type="ECO:0000259" key="20">
    <source>
        <dbReference type="PROSITE" id="PS51007"/>
    </source>
</evidence>
<dbReference type="Pfam" id="PF13442">
    <property type="entry name" value="Cytochrome_CBB3"/>
    <property type="match status" value="1"/>
</dbReference>
<evidence type="ECO:0000313" key="21">
    <source>
        <dbReference type="EMBL" id="ANP72677.1"/>
    </source>
</evidence>
<gene>
    <name evidence="21" type="ORF">PA27867_1723</name>
</gene>
<feature type="binding site" description="covalent" evidence="18">
    <location>
        <position position="72"/>
    </location>
    <ligand>
        <name>heme c</name>
        <dbReference type="ChEBI" id="CHEBI:61717"/>
        <label>1</label>
    </ligand>
</feature>
<dbReference type="Pfam" id="PF00034">
    <property type="entry name" value="Cytochrom_C"/>
    <property type="match status" value="1"/>
</dbReference>
<keyword evidence="22" id="KW-1185">Reference proteome</keyword>
<comment type="caution">
    <text evidence="17">Lacks conserved residue(s) required for the propagation of feature annotation.</text>
</comment>
<dbReference type="InterPro" id="IPR009056">
    <property type="entry name" value="Cyt_c-like_dom"/>
</dbReference>
<keyword evidence="4 17" id="KW-0813">Transport</keyword>
<protein>
    <recommendedName>
        <fullName evidence="3 17">Cytochrome bc1 complex cytochrome c subunit</fullName>
        <ecNumber evidence="2 17">7.1.1.8</ecNumber>
    </recommendedName>
</protein>
<keyword evidence="7 17" id="KW-0679">Respiratory chain</keyword>
<reference evidence="21 22" key="1">
    <citation type="submission" date="2016-06" db="EMBL/GenBank/DDBJ databases">
        <title>Genome sequencing of Cryobacterium arcticum PAMC 27867.</title>
        <authorList>
            <person name="Lee J."/>
            <person name="Kim O.-S."/>
        </authorList>
    </citation>
    <scope>NUCLEOTIDE SEQUENCE [LARGE SCALE GENOMIC DNA]</scope>
    <source>
        <strain evidence="21 22">PAMC 27867</strain>
    </source>
</reference>
<keyword evidence="9 17" id="KW-0479">Metal-binding</keyword>
<comment type="catalytic activity">
    <reaction evidence="16 17">
        <text>a quinol + 2 Fe(III)-[cytochrome c](out) = a quinone + 2 Fe(II)-[cytochrome c](out) + 2 H(+)(out)</text>
        <dbReference type="Rhea" id="RHEA:11484"/>
        <dbReference type="Rhea" id="RHEA-COMP:10350"/>
        <dbReference type="Rhea" id="RHEA-COMP:14399"/>
        <dbReference type="ChEBI" id="CHEBI:15378"/>
        <dbReference type="ChEBI" id="CHEBI:24646"/>
        <dbReference type="ChEBI" id="CHEBI:29033"/>
        <dbReference type="ChEBI" id="CHEBI:29034"/>
        <dbReference type="ChEBI" id="CHEBI:132124"/>
        <dbReference type="EC" id="7.1.1.8"/>
    </reaction>
</comment>
<evidence type="ECO:0000256" key="12">
    <source>
        <dbReference type="ARBA" id="ARBA00022982"/>
    </source>
</evidence>
<keyword evidence="11 17" id="KW-1278">Translocase</keyword>
<evidence type="ECO:0000256" key="15">
    <source>
        <dbReference type="ARBA" id="ARBA00023136"/>
    </source>
</evidence>
<feature type="binding site" description="covalent" evidence="18">
    <location>
        <position position="69"/>
    </location>
    <ligand>
        <name>heme c</name>
        <dbReference type="ChEBI" id="CHEBI:61717"/>
        <label>1</label>
    </ligand>
</feature>
<organism evidence="21 22">
    <name type="scientific">Cryobacterium arcticum</name>
    <dbReference type="NCBI Taxonomy" id="670052"/>
    <lineage>
        <taxon>Bacteria</taxon>
        <taxon>Bacillati</taxon>
        <taxon>Actinomycetota</taxon>
        <taxon>Actinomycetes</taxon>
        <taxon>Micrococcales</taxon>
        <taxon>Microbacteriaceae</taxon>
        <taxon>Cryobacterium</taxon>
    </lineage>
</organism>
<evidence type="ECO:0000256" key="14">
    <source>
        <dbReference type="ARBA" id="ARBA00023004"/>
    </source>
</evidence>
<evidence type="ECO:0000256" key="11">
    <source>
        <dbReference type="ARBA" id="ARBA00022967"/>
    </source>
</evidence>
<dbReference type="InterPro" id="IPR009152">
    <property type="entry name" value="bc1_cytC-su"/>
</dbReference>
<evidence type="ECO:0000313" key="22">
    <source>
        <dbReference type="Proteomes" id="UP000092582"/>
    </source>
</evidence>
<evidence type="ECO:0000256" key="1">
    <source>
        <dbReference type="ARBA" id="ARBA00004651"/>
    </source>
</evidence>
<feature type="binding site" description="covalent" evidence="18">
    <location>
        <position position="163"/>
    </location>
    <ligand>
        <name>heme c</name>
        <dbReference type="ChEBI" id="CHEBI:61717"/>
        <label>2</label>
    </ligand>
</feature>
<dbReference type="AlphaFoldDB" id="A0A1B1BJ56"/>
<evidence type="ECO:0000256" key="19">
    <source>
        <dbReference type="PIRSR" id="PIRSR000007-51"/>
    </source>
</evidence>
<feature type="domain" description="Cytochrome c" evidence="20">
    <location>
        <begin position="150"/>
        <end position="228"/>
    </location>
</feature>
<keyword evidence="12 17" id="KW-0249">Electron transport</keyword>
<keyword evidence="15 17" id="KW-0472">Membrane</keyword>
<comment type="subcellular location">
    <subcellularLocation>
        <location evidence="1 17">Cell membrane</location>
        <topology evidence="1 17">Multi-pass membrane protein</topology>
    </subcellularLocation>
</comment>
<name>A0A1B1BJ56_9MICO</name>
<sequence length="270" mass="27661" precursor="true">MPRTQKPTAGRSRRSGRRSPLASVALIAIGLLFTGGAYAMFSTGTASAATDTASQQTVSEGEKLFAANCATCHGLSAEGTGAGPSLIGVGAASVDFQVGTGRMPMQANGPQAIVKPVQFTEEQTAALAAYVASLAPGPAIPAQELLDAQGDASAGAELFRINCAMCHNVAGAGGALTEGKYAPALEGVTPQHIYEAMVTGPQNMPVFNDMNISPEDKRDIITYLKYVENNPSPGGFALGSLGPVSEGLFLWIFGLGAIVALTVWITAKSN</sequence>
<evidence type="ECO:0000256" key="9">
    <source>
        <dbReference type="ARBA" id="ARBA00022723"/>
    </source>
</evidence>
<dbReference type="EMBL" id="CP016282">
    <property type="protein sequence ID" value="ANP72677.1"/>
    <property type="molecule type" value="Genomic_DNA"/>
</dbReference>
<dbReference type="Gene3D" id="1.10.760.10">
    <property type="entry name" value="Cytochrome c-like domain"/>
    <property type="match status" value="2"/>
</dbReference>
<keyword evidence="10" id="KW-0677">Repeat</keyword>
<dbReference type="SUPFAM" id="SSF46626">
    <property type="entry name" value="Cytochrome c"/>
    <property type="match status" value="2"/>
</dbReference>
<dbReference type="PANTHER" id="PTHR33751">
    <property type="entry name" value="CBB3-TYPE CYTOCHROME C OXIDASE SUBUNIT FIXP"/>
    <property type="match status" value="1"/>
</dbReference>
<evidence type="ECO:0000256" key="16">
    <source>
        <dbReference type="ARBA" id="ARBA00029351"/>
    </source>
</evidence>
<dbReference type="PIRSF" id="PIRSF000007">
    <property type="entry name" value="Ubiq_cycred_cyc"/>
    <property type="match status" value="1"/>
</dbReference>
<dbReference type="STRING" id="670052.PA27867_1723"/>
<keyword evidence="13 17" id="KW-1133">Transmembrane helix</keyword>
<dbReference type="GO" id="GO:0005886">
    <property type="term" value="C:plasma membrane"/>
    <property type="evidence" value="ECO:0007669"/>
    <property type="project" value="UniProtKB-SubCell"/>
</dbReference>
<dbReference type="PANTHER" id="PTHR33751:SF13">
    <property type="entry name" value="CYTOCHROME BC1 COMPLEX CYTOCHROME C SUBUNIT"/>
    <property type="match status" value="1"/>
</dbReference>
<dbReference type="Proteomes" id="UP000092582">
    <property type="component" value="Chromosome 1"/>
</dbReference>
<evidence type="ECO:0000256" key="2">
    <source>
        <dbReference type="ARBA" id="ARBA00012951"/>
    </source>
</evidence>
<evidence type="ECO:0000256" key="13">
    <source>
        <dbReference type="ARBA" id="ARBA00022989"/>
    </source>
</evidence>
<keyword evidence="8 17" id="KW-0812">Transmembrane</keyword>
<feature type="transmembrane region" description="Helical" evidence="17">
    <location>
        <begin position="248"/>
        <end position="267"/>
    </location>
</feature>
<feature type="domain" description="Cytochrome c" evidence="20">
    <location>
        <begin position="56"/>
        <end position="135"/>
    </location>
</feature>
<dbReference type="KEGG" id="cart:PA27867_1723"/>
<accession>A0A1B1BJ56</accession>
<dbReference type="RefSeq" id="WP_066595335.1">
    <property type="nucleotide sequence ID" value="NZ_CP016282.1"/>
</dbReference>
<dbReference type="PATRIC" id="fig|670052.7.peg.1778"/>
<evidence type="ECO:0000256" key="17">
    <source>
        <dbReference type="PIRNR" id="PIRNR000007"/>
    </source>
</evidence>
<dbReference type="GO" id="GO:0008121">
    <property type="term" value="F:quinol-cytochrome-c reductase activity"/>
    <property type="evidence" value="ECO:0007669"/>
    <property type="project" value="UniProtKB-UniRule"/>
</dbReference>
<evidence type="ECO:0000256" key="4">
    <source>
        <dbReference type="ARBA" id="ARBA00022448"/>
    </source>
</evidence>
<feature type="binding site" description="axial binding residue" evidence="19">
    <location>
        <position position="73"/>
    </location>
    <ligand>
        <name>heme c</name>
        <dbReference type="ChEBI" id="CHEBI:61717"/>
        <label>1</label>
    </ligand>
    <ligandPart>
        <name>Fe</name>
        <dbReference type="ChEBI" id="CHEBI:18248"/>
    </ligandPart>
</feature>
<dbReference type="InterPro" id="IPR036909">
    <property type="entry name" value="Cyt_c-like_dom_sf"/>
</dbReference>
<dbReference type="EC" id="7.1.1.8" evidence="2 17"/>
<evidence type="ECO:0000256" key="7">
    <source>
        <dbReference type="ARBA" id="ARBA00022660"/>
    </source>
</evidence>
<dbReference type="GO" id="GO:0005506">
    <property type="term" value="F:iron ion binding"/>
    <property type="evidence" value="ECO:0007669"/>
    <property type="project" value="UniProtKB-UniRule"/>
</dbReference>
<feature type="binding site" description="covalent" evidence="18">
    <location>
        <position position="166"/>
    </location>
    <ligand>
        <name>heme c</name>
        <dbReference type="ChEBI" id="CHEBI:61717"/>
        <label>2</label>
    </ligand>
</feature>
<feature type="binding site" description="axial binding residue" evidence="19">
    <location>
        <position position="167"/>
    </location>
    <ligand>
        <name>heme c</name>
        <dbReference type="ChEBI" id="CHEBI:61717"/>
        <label>2</label>
    </ligand>
    <ligandPart>
        <name>Fe</name>
        <dbReference type="ChEBI" id="CHEBI:18248"/>
    </ligandPart>
</feature>
<evidence type="ECO:0000256" key="8">
    <source>
        <dbReference type="ARBA" id="ARBA00022692"/>
    </source>
</evidence>